<dbReference type="SUPFAM" id="SSF56712">
    <property type="entry name" value="Prokaryotic type I DNA topoisomerase"/>
    <property type="match status" value="1"/>
</dbReference>
<dbReference type="Proteomes" id="UP000235392">
    <property type="component" value="Unassembled WGS sequence"/>
</dbReference>
<name>A0A2N5T0G9_9BASI</name>
<dbReference type="InterPro" id="IPR000380">
    <property type="entry name" value="Topo_IA"/>
</dbReference>
<organism evidence="19 21">
    <name type="scientific">Puccinia coronata f. sp. avenae</name>
    <dbReference type="NCBI Taxonomy" id="200324"/>
    <lineage>
        <taxon>Eukaryota</taxon>
        <taxon>Fungi</taxon>
        <taxon>Dikarya</taxon>
        <taxon>Basidiomycota</taxon>
        <taxon>Pucciniomycotina</taxon>
        <taxon>Pucciniomycetes</taxon>
        <taxon>Pucciniales</taxon>
        <taxon>Pucciniaceae</taxon>
        <taxon>Puccinia</taxon>
    </lineage>
</organism>
<keyword evidence="5" id="KW-0507">mRNA processing</keyword>
<evidence type="ECO:0000256" key="14">
    <source>
        <dbReference type="SAM" id="MobiDB-lite"/>
    </source>
</evidence>
<dbReference type="GO" id="GO:0008270">
    <property type="term" value="F:zinc ion binding"/>
    <property type="evidence" value="ECO:0007669"/>
    <property type="project" value="UniProtKB-KW"/>
</dbReference>
<dbReference type="Gene3D" id="4.10.60.10">
    <property type="entry name" value="Zinc finger, CCHC-type"/>
    <property type="match status" value="3"/>
</dbReference>
<evidence type="ECO:0000259" key="15">
    <source>
        <dbReference type="PROSITE" id="PS50158"/>
    </source>
</evidence>
<accession>A0A2N5T0G9</accession>
<dbReference type="InterPro" id="IPR003601">
    <property type="entry name" value="Topo_IA_2"/>
</dbReference>
<evidence type="ECO:0000256" key="3">
    <source>
        <dbReference type="ARBA" id="ARBA00009446"/>
    </source>
</evidence>
<dbReference type="GO" id="GO:0006310">
    <property type="term" value="P:DNA recombination"/>
    <property type="evidence" value="ECO:0007669"/>
    <property type="project" value="TreeGrafter"/>
</dbReference>
<dbReference type="Pfam" id="PF06839">
    <property type="entry name" value="Zn_ribbon_GRF"/>
    <property type="match status" value="2"/>
</dbReference>
<evidence type="ECO:0000313" key="20">
    <source>
        <dbReference type="EMBL" id="PLW50971.1"/>
    </source>
</evidence>
<dbReference type="PANTHER" id="PTHR11390:SF21">
    <property type="entry name" value="DNA TOPOISOMERASE 3-ALPHA"/>
    <property type="match status" value="1"/>
</dbReference>
<feature type="region of interest" description="Disordered" evidence="14">
    <location>
        <begin position="369"/>
        <end position="395"/>
    </location>
</feature>
<keyword evidence="11 13" id="KW-0413">Isomerase</keyword>
<dbReference type="GO" id="GO:0003677">
    <property type="term" value="F:DNA binding"/>
    <property type="evidence" value="ECO:0007669"/>
    <property type="project" value="UniProtKB-KW"/>
</dbReference>
<evidence type="ECO:0000259" key="17">
    <source>
        <dbReference type="PROSITE" id="PS51999"/>
    </source>
</evidence>
<comment type="caution">
    <text evidence="19">The sequence shown here is derived from an EMBL/GenBank/DDBJ whole genome shotgun (WGS) entry which is preliminary data.</text>
</comment>
<dbReference type="SMART" id="SM00437">
    <property type="entry name" value="TOP1Ac"/>
    <property type="match status" value="1"/>
</dbReference>
<dbReference type="Gene3D" id="3.40.50.140">
    <property type="match status" value="1"/>
</dbReference>
<evidence type="ECO:0000256" key="9">
    <source>
        <dbReference type="ARBA" id="ARBA00023029"/>
    </source>
</evidence>
<feature type="domain" description="GRF-type" evidence="17">
    <location>
        <begin position="760"/>
        <end position="803"/>
    </location>
</feature>
<dbReference type="GO" id="GO:0006397">
    <property type="term" value="P:mRNA processing"/>
    <property type="evidence" value="ECO:0007669"/>
    <property type="project" value="UniProtKB-KW"/>
</dbReference>
<keyword evidence="21" id="KW-1185">Reference proteome</keyword>
<keyword evidence="10 13" id="KW-0238">DNA-binding</keyword>
<feature type="compositionally biased region" description="Gly residues" evidence="14">
    <location>
        <begin position="630"/>
        <end position="661"/>
    </location>
</feature>
<dbReference type="InterPro" id="IPR003602">
    <property type="entry name" value="Topo_IA_DNA-bd_dom"/>
</dbReference>
<dbReference type="SMART" id="SM00493">
    <property type="entry name" value="TOPRIM"/>
    <property type="match status" value="1"/>
</dbReference>
<comment type="similarity">
    <text evidence="3 13">Belongs to the type IA topoisomerase family.</text>
</comment>
<dbReference type="InterPro" id="IPR001878">
    <property type="entry name" value="Znf_CCHC"/>
</dbReference>
<keyword evidence="8" id="KW-0862">Zinc</keyword>
<dbReference type="InterPro" id="IPR013825">
    <property type="entry name" value="Topo_IA_cen_sub2"/>
</dbReference>
<feature type="domain" description="GRF-type" evidence="17">
    <location>
        <begin position="844"/>
        <end position="887"/>
    </location>
</feature>
<dbReference type="Gene3D" id="2.70.20.10">
    <property type="entry name" value="Topoisomerase I, domain 3"/>
    <property type="match status" value="1"/>
</dbReference>
<comment type="function">
    <text evidence="13">Introduces a single-strand break via transesterification at a target site in duplex DNA. Releases the supercoiling and torsional tension of DNA introduced during the DNA replication and transcription by transiently cleaving and rejoining one strand of the DNA duplex. The scissile phosphodiester is attacked by the catalytic tyrosine of the enzyme, resulting in the formation of a DNA-(5'-phosphotyrosyl)-enzyme intermediate and the expulsion of a 3'-OH DNA strand.</text>
</comment>
<dbReference type="CDD" id="cd03362">
    <property type="entry name" value="TOPRIM_TopoIA_TopoIII"/>
    <property type="match status" value="1"/>
</dbReference>
<feature type="compositionally biased region" description="Low complexity" evidence="14">
    <location>
        <begin position="997"/>
        <end position="1016"/>
    </location>
</feature>
<dbReference type="PROSITE" id="PS51999">
    <property type="entry name" value="ZF_GRF"/>
    <property type="match status" value="2"/>
</dbReference>
<evidence type="ECO:0000256" key="7">
    <source>
        <dbReference type="ARBA" id="ARBA00022771"/>
    </source>
</evidence>
<dbReference type="Pfam" id="PF01751">
    <property type="entry name" value="Toprim"/>
    <property type="match status" value="1"/>
</dbReference>
<evidence type="ECO:0000259" key="16">
    <source>
        <dbReference type="PROSITE" id="PS50880"/>
    </source>
</evidence>
<keyword evidence="6" id="KW-0479">Metal-binding</keyword>
<feature type="region of interest" description="Disordered" evidence="14">
    <location>
        <begin position="609"/>
        <end position="836"/>
    </location>
</feature>
<dbReference type="PROSITE" id="PS50880">
    <property type="entry name" value="TOPRIM"/>
    <property type="match status" value="1"/>
</dbReference>
<dbReference type="InterPro" id="IPR010666">
    <property type="entry name" value="Znf_GRF"/>
</dbReference>
<dbReference type="InterPro" id="IPR023406">
    <property type="entry name" value="Topo_IA_AS"/>
</dbReference>
<dbReference type="Gene3D" id="1.10.290.10">
    <property type="entry name" value="Topoisomerase I, domain 4"/>
    <property type="match status" value="1"/>
</dbReference>
<feature type="domain" description="CCHC-type" evidence="15">
    <location>
        <begin position="973"/>
        <end position="989"/>
    </location>
</feature>
<dbReference type="FunFam" id="1.10.290.10:FF:000003">
    <property type="entry name" value="DNA topoisomerase"/>
    <property type="match status" value="1"/>
</dbReference>
<evidence type="ECO:0000256" key="6">
    <source>
        <dbReference type="ARBA" id="ARBA00022723"/>
    </source>
</evidence>
<dbReference type="AlphaFoldDB" id="A0A2N5T0G9"/>
<evidence type="ECO:0000313" key="19">
    <source>
        <dbReference type="EMBL" id="PLW18984.1"/>
    </source>
</evidence>
<keyword evidence="9 13" id="KW-0799">Topoisomerase</keyword>
<dbReference type="InterPro" id="IPR013824">
    <property type="entry name" value="Topo_IA_cen_sub1"/>
</dbReference>
<dbReference type="GO" id="GO:0031422">
    <property type="term" value="C:RecQ family helicase-topoisomerase III complex"/>
    <property type="evidence" value="ECO:0007669"/>
    <property type="project" value="TreeGrafter"/>
</dbReference>
<dbReference type="GO" id="GO:0006265">
    <property type="term" value="P:DNA topological change"/>
    <property type="evidence" value="ECO:0007669"/>
    <property type="project" value="InterPro"/>
</dbReference>
<keyword evidence="7 12" id="KW-0863">Zinc-finger</keyword>
<dbReference type="EC" id="5.6.2.1" evidence="4 13"/>
<dbReference type="InterPro" id="IPR036875">
    <property type="entry name" value="Znf_CCHC_sf"/>
</dbReference>
<protein>
    <recommendedName>
        <fullName evidence="4 13">DNA topoisomerase</fullName>
        <ecNumber evidence="4 13">5.6.2.1</ecNumber>
    </recommendedName>
</protein>
<sequence>MRILCVAEKPSIARSITEILSGNQFTTRQSPNRYTKNFDFHYRLPPSPQLADFTVTSVLGHLTGTDFDEHHKGWRNCDPFSLFDAPINRFVNPDHKGIERNLKAESRRADKLIIWTDCDREGEHIGSEIVSVCRAAKPGIIVLRARFSAIIPAQIHNACQNAGELDMNQVYAVQARMELDLRIGAALTRCQTMGLQTRFHQLADSLISYGPCQFPTLGFVVDQYDKVNAFIPEAFWYIQVVLARDDSRVEFKWKRHRLFDYQTAFVLHEMCTDDPEATVKDVNIKPAVKWKPLPLTTVELQKAGSRLLHLTPKAVLDIAEKLYQKGLVSYPRTETDQFDREFDFMGLIEKQMNDPQWGDFATRLKDGDGFQTPRNGKKNDKAHPPIHPTAHANNLNPDEKRVYDFITRRYLACCSKNATGKTTTVVIDIADEEFTATGLVILERNYLEVYVYDKWSGMLLPDFQIGEKFMPTSCDLKEGTTTRPNLLTEADLVALMDRNGIGTDATIAEHIAKIIDRQYVFKHREGSTQYLVPSTLGIGLVEGYNAIGLDKSLSKPQLRRETEERMTLICEGARTKADVLAQTIDEYRDVFIRTRRAFTTIVDQVARYLDAPPGQDANPAEDGGDDSDSGGDGPRGGGRGGGGGGGGDGGGGGGGRNGRGGANPSTRGSRRGRGTRQTNPGAGPSRGNGRAPSSDDDSDAQPDGPAGGTTRAGRGARASTRAGRGTRGTRASKSTSAAASSSRNTTSAAPAETEDNAPMCKCGAQTVERSVVKDGPNKGRPFYACPKPQSEGSCGFQGWADEGAGPSNTTAGGSASKRRAGEASLGTPSSRRPRISESQDVLRCSCDLEAVRRVAGKDGANKGRAFWVCSKVSKTAQCKYFKWDDEREGVGAGTGGGSTTGDKGSCFKCGQQGHWSNECSNQAQSGSHSTQGSSSASNYTCFSCNQQGHLSTNCPTKGAGSGAAAGPSKCGQKCFRCNRAGHWATDCPSQDSGAPFSSGSRYKSSARGGAASSAILRRARKRGICTGGSTSRPAAGRRKKNI</sequence>
<dbReference type="InterPro" id="IPR013826">
    <property type="entry name" value="Topo_IA_cen_sub3"/>
</dbReference>
<dbReference type="InterPro" id="IPR023405">
    <property type="entry name" value="Topo_IA_core_domain"/>
</dbReference>
<dbReference type="PANTHER" id="PTHR11390">
    <property type="entry name" value="PROKARYOTIC DNA TOPOISOMERASE"/>
    <property type="match status" value="1"/>
</dbReference>
<evidence type="ECO:0000256" key="12">
    <source>
        <dbReference type="PROSITE-ProRule" id="PRU00047"/>
    </source>
</evidence>
<evidence type="ECO:0000256" key="8">
    <source>
        <dbReference type="ARBA" id="ARBA00022833"/>
    </source>
</evidence>
<evidence type="ECO:0000313" key="21">
    <source>
        <dbReference type="Proteomes" id="UP000235388"/>
    </source>
</evidence>
<dbReference type="GO" id="GO:0006281">
    <property type="term" value="P:DNA repair"/>
    <property type="evidence" value="ECO:0007669"/>
    <property type="project" value="TreeGrafter"/>
</dbReference>
<evidence type="ECO:0000256" key="2">
    <source>
        <dbReference type="ARBA" id="ARBA00001946"/>
    </source>
</evidence>
<evidence type="ECO:0000313" key="22">
    <source>
        <dbReference type="Proteomes" id="UP000235392"/>
    </source>
</evidence>
<reference evidence="21 22" key="1">
    <citation type="submission" date="2017-11" db="EMBL/GenBank/DDBJ databases">
        <title>De novo assembly and phasing of dikaryotic genomes from two isolates of Puccinia coronata f. sp. avenae, the causal agent of oat crown rust.</title>
        <authorList>
            <person name="Miller M.E."/>
            <person name="Zhang Y."/>
            <person name="Omidvar V."/>
            <person name="Sperschneider J."/>
            <person name="Schwessinger B."/>
            <person name="Raley C."/>
            <person name="Palmer J.M."/>
            <person name="Garnica D."/>
            <person name="Upadhyaya N."/>
            <person name="Rathjen J."/>
            <person name="Taylor J.M."/>
            <person name="Park R.F."/>
            <person name="Dodds P.N."/>
            <person name="Hirsch C.D."/>
            <person name="Kianian S.F."/>
            <person name="Figueroa M."/>
        </authorList>
    </citation>
    <scope>NUCLEOTIDE SEQUENCE [LARGE SCALE GENOMIC DNA]</scope>
    <source>
        <strain evidence="19">12NC29</strain>
        <strain evidence="20">12SD80</strain>
    </source>
</reference>
<dbReference type="InterPro" id="IPR006171">
    <property type="entry name" value="TOPRIM_dom"/>
</dbReference>
<comment type="cofactor">
    <cofactor evidence="2">
        <name>Mg(2+)</name>
        <dbReference type="ChEBI" id="CHEBI:18420"/>
    </cofactor>
</comment>
<evidence type="ECO:0000256" key="4">
    <source>
        <dbReference type="ARBA" id="ARBA00012891"/>
    </source>
</evidence>
<dbReference type="PROSITE" id="PS00396">
    <property type="entry name" value="TOPO_IA_1"/>
    <property type="match status" value="1"/>
</dbReference>
<dbReference type="FunFam" id="3.40.50.140:FF:000005">
    <property type="entry name" value="DNA topoisomerase"/>
    <property type="match status" value="1"/>
</dbReference>
<feature type="domain" description="Toprim" evidence="16">
    <location>
        <begin position="2"/>
        <end position="148"/>
    </location>
</feature>
<dbReference type="PROSITE" id="PS50158">
    <property type="entry name" value="ZF_CCHC"/>
    <property type="match status" value="3"/>
</dbReference>
<feature type="domain" description="CCHC-type" evidence="15">
    <location>
        <begin position="906"/>
        <end position="921"/>
    </location>
</feature>
<evidence type="ECO:0000256" key="1">
    <source>
        <dbReference type="ARBA" id="ARBA00000213"/>
    </source>
</evidence>
<dbReference type="Proteomes" id="UP000235388">
    <property type="component" value="Unassembled WGS sequence"/>
</dbReference>
<dbReference type="Gene3D" id="1.10.460.10">
    <property type="entry name" value="Topoisomerase I, domain 2"/>
    <property type="match status" value="1"/>
</dbReference>
<dbReference type="SMART" id="SM00343">
    <property type="entry name" value="ZnF_C2HC"/>
    <property type="match status" value="3"/>
</dbReference>
<evidence type="ECO:0000256" key="11">
    <source>
        <dbReference type="ARBA" id="ARBA00023235"/>
    </source>
</evidence>
<dbReference type="EMBL" id="PGCJ01000821">
    <property type="protein sequence ID" value="PLW18984.1"/>
    <property type="molecule type" value="Genomic_DNA"/>
</dbReference>
<dbReference type="STRING" id="200324.A0A2N5T0G9"/>
<feature type="compositionally biased region" description="Low complexity" evidence="14">
    <location>
        <begin position="701"/>
        <end position="751"/>
    </location>
</feature>
<dbReference type="EMBL" id="PGCI01000008">
    <property type="protein sequence ID" value="PLW50971.1"/>
    <property type="molecule type" value="Genomic_DNA"/>
</dbReference>
<dbReference type="CDD" id="cd00186">
    <property type="entry name" value="TOP1Ac"/>
    <property type="match status" value="1"/>
</dbReference>
<dbReference type="InterPro" id="IPR034144">
    <property type="entry name" value="TOPRIM_TopoIII"/>
</dbReference>
<feature type="region of interest" description="Disordered" evidence="14">
    <location>
        <begin position="988"/>
        <end position="1042"/>
    </location>
</feature>
<evidence type="ECO:0000259" key="18">
    <source>
        <dbReference type="PROSITE" id="PS52039"/>
    </source>
</evidence>
<evidence type="ECO:0000256" key="5">
    <source>
        <dbReference type="ARBA" id="ARBA00022664"/>
    </source>
</evidence>
<dbReference type="SMART" id="SM00436">
    <property type="entry name" value="TOP1Bc"/>
    <property type="match status" value="1"/>
</dbReference>
<dbReference type="GO" id="GO:0003917">
    <property type="term" value="F:DNA topoisomerase type I (single strand cut, ATP-independent) activity"/>
    <property type="evidence" value="ECO:0007669"/>
    <property type="project" value="UniProtKB-EC"/>
</dbReference>
<evidence type="ECO:0000256" key="10">
    <source>
        <dbReference type="ARBA" id="ARBA00023125"/>
    </source>
</evidence>
<feature type="domain" description="CCHC-type" evidence="15">
    <location>
        <begin position="941"/>
        <end position="955"/>
    </location>
</feature>
<dbReference type="PRINTS" id="PR00417">
    <property type="entry name" value="PRTPISMRASEI"/>
</dbReference>
<proteinExistence type="inferred from homology"/>
<dbReference type="GO" id="GO:0005634">
    <property type="term" value="C:nucleus"/>
    <property type="evidence" value="ECO:0007669"/>
    <property type="project" value="TreeGrafter"/>
</dbReference>
<dbReference type="InterPro" id="IPR013497">
    <property type="entry name" value="Topo_IA_cen"/>
</dbReference>
<evidence type="ECO:0000256" key="13">
    <source>
        <dbReference type="RuleBase" id="RU362092"/>
    </source>
</evidence>
<gene>
    <name evidence="19" type="ORF">PCANC_11821</name>
    <name evidence="20" type="ORF">PCASD_01113</name>
</gene>
<comment type="catalytic activity">
    <reaction evidence="1 13">
        <text>ATP-independent breakage of single-stranded DNA, followed by passage and rejoining.</text>
        <dbReference type="EC" id="5.6.2.1"/>
    </reaction>
</comment>
<dbReference type="Pfam" id="PF00098">
    <property type="entry name" value="zf-CCHC"/>
    <property type="match status" value="3"/>
</dbReference>
<dbReference type="OrthoDB" id="430051at2759"/>
<dbReference type="Pfam" id="PF01131">
    <property type="entry name" value="Topoisom_bac"/>
    <property type="match status" value="1"/>
</dbReference>
<dbReference type="PROSITE" id="PS52039">
    <property type="entry name" value="TOPO_IA_2"/>
    <property type="match status" value="1"/>
</dbReference>
<feature type="domain" description="Topo IA-type catalytic" evidence="18">
    <location>
        <begin position="166"/>
        <end position="591"/>
    </location>
</feature>
<dbReference type="SUPFAM" id="SSF57756">
    <property type="entry name" value="Retrovirus zinc finger-like domains"/>
    <property type="match status" value="2"/>
</dbReference>